<dbReference type="CDD" id="cd13634">
    <property type="entry name" value="PBP2_Sco4506"/>
    <property type="match status" value="1"/>
</dbReference>
<proteinExistence type="inferred from homology"/>
<dbReference type="HAMAP" id="MF_00995">
    <property type="entry name" value="MqnA"/>
    <property type="match status" value="1"/>
</dbReference>
<dbReference type="Pfam" id="PF02621">
    <property type="entry name" value="VitK2_biosynth"/>
    <property type="match status" value="1"/>
</dbReference>
<protein>
    <recommendedName>
        <fullName evidence="4">Chorismate dehydratase</fullName>
        <ecNumber evidence="4">4.2.1.151</ecNumber>
    </recommendedName>
    <alternativeName>
        <fullName evidence="4">Menaquinone biosynthetic enzyme MqnA</fullName>
    </alternativeName>
</protein>
<organism evidence="5 6">
    <name type="scientific">Paenibacillus sambharensis</name>
    <dbReference type="NCBI Taxonomy" id="1803190"/>
    <lineage>
        <taxon>Bacteria</taxon>
        <taxon>Bacillati</taxon>
        <taxon>Bacillota</taxon>
        <taxon>Bacilli</taxon>
        <taxon>Bacillales</taxon>
        <taxon>Paenibacillaceae</taxon>
        <taxon>Paenibacillus</taxon>
    </lineage>
</organism>
<comment type="similarity">
    <text evidence="4">Belongs to the MqnA/MqnD family. MqnA subfamily.</text>
</comment>
<accession>A0A2W1L5Z8</accession>
<comment type="function">
    <text evidence="4">Catalyzes the dehydration of chorismate into 3-[(1-carboxyvinyl)oxy]benzoate, a step in the biosynthesis of menaquinone (MK, vitamin K2).</text>
</comment>
<dbReference type="EC" id="4.2.1.151" evidence="4"/>
<dbReference type="GO" id="GO:0016836">
    <property type="term" value="F:hydro-lyase activity"/>
    <property type="evidence" value="ECO:0007669"/>
    <property type="project" value="UniProtKB-UniRule"/>
</dbReference>
<dbReference type="GO" id="GO:0009234">
    <property type="term" value="P:menaquinone biosynthetic process"/>
    <property type="evidence" value="ECO:0007669"/>
    <property type="project" value="UniProtKB-UniRule"/>
</dbReference>
<reference evidence="5 6" key="1">
    <citation type="submission" date="2018-06" db="EMBL/GenBank/DDBJ databases">
        <title>Paenibacillus imtechensis sp. nov.</title>
        <authorList>
            <person name="Pinnaka A.K."/>
            <person name="Singh H."/>
            <person name="Kaur M."/>
        </authorList>
    </citation>
    <scope>NUCLEOTIDE SEQUENCE [LARGE SCALE GENOMIC DNA]</scope>
    <source>
        <strain evidence="5 6">SMB1</strain>
    </source>
</reference>
<dbReference type="SUPFAM" id="SSF53850">
    <property type="entry name" value="Periplasmic binding protein-like II"/>
    <property type="match status" value="1"/>
</dbReference>
<dbReference type="Proteomes" id="UP000249522">
    <property type="component" value="Unassembled WGS sequence"/>
</dbReference>
<comment type="pathway">
    <text evidence="1 4">Quinol/quinone metabolism; menaquinone biosynthesis.</text>
</comment>
<dbReference type="RefSeq" id="WP_111149199.1">
    <property type="nucleotide sequence ID" value="NZ_QKRB01000057.1"/>
</dbReference>
<evidence type="ECO:0000256" key="2">
    <source>
        <dbReference type="ARBA" id="ARBA00022428"/>
    </source>
</evidence>
<dbReference type="AlphaFoldDB" id="A0A2W1L5Z8"/>
<name>A0A2W1L5Z8_9BACL</name>
<keyword evidence="6" id="KW-1185">Reference proteome</keyword>
<dbReference type="Gene3D" id="3.40.190.10">
    <property type="entry name" value="Periplasmic binding protein-like II"/>
    <property type="match status" value="2"/>
</dbReference>
<comment type="caution">
    <text evidence="5">The sequence shown here is derived from an EMBL/GenBank/DDBJ whole genome shotgun (WGS) entry which is preliminary data.</text>
</comment>
<dbReference type="InterPro" id="IPR030868">
    <property type="entry name" value="MqnA"/>
</dbReference>
<keyword evidence="2 4" id="KW-0474">Menaquinone biosynthesis</keyword>
<dbReference type="EMBL" id="QKRB01000057">
    <property type="protein sequence ID" value="PZD93530.1"/>
    <property type="molecule type" value="Genomic_DNA"/>
</dbReference>
<comment type="catalytic activity">
    <reaction evidence="4">
        <text>chorismate = 3-[(1-carboxyvinyl)-oxy]benzoate + H2O</text>
        <dbReference type="Rhea" id="RHEA:40051"/>
        <dbReference type="ChEBI" id="CHEBI:15377"/>
        <dbReference type="ChEBI" id="CHEBI:29748"/>
        <dbReference type="ChEBI" id="CHEBI:76981"/>
        <dbReference type="EC" id="4.2.1.151"/>
    </reaction>
</comment>
<dbReference type="InterPro" id="IPR003773">
    <property type="entry name" value="Menaquinone_biosynth"/>
</dbReference>
<evidence type="ECO:0000256" key="3">
    <source>
        <dbReference type="ARBA" id="ARBA00023239"/>
    </source>
</evidence>
<gene>
    <name evidence="4" type="primary">mqnA</name>
    <name evidence="5" type="ORF">DNH61_23210</name>
</gene>
<dbReference type="OrthoDB" id="9810112at2"/>
<dbReference type="PANTHER" id="PTHR37690">
    <property type="entry name" value="CHORISMATE DEHYDRATASE"/>
    <property type="match status" value="1"/>
</dbReference>
<evidence type="ECO:0000256" key="1">
    <source>
        <dbReference type="ARBA" id="ARBA00004863"/>
    </source>
</evidence>
<keyword evidence="3 4" id="KW-0456">Lyase</keyword>
<dbReference type="PANTHER" id="PTHR37690:SF1">
    <property type="entry name" value="CHORISMATE DEHYDRATASE"/>
    <property type="match status" value="1"/>
</dbReference>
<evidence type="ECO:0000256" key="4">
    <source>
        <dbReference type="HAMAP-Rule" id="MF_00995"/>
    </source>
</evidence>
<evidence type="ECO:0000313" key="6">
    <source>
        <dbReference type="Proteomes" id="UP000249522"/>
    </source>
</evidence>
<sequence length="288" mass="32076">MGLERPITIGRIDYANVWPIYNYLNEVLAEMDAPPFTFMQAVPSALNEALGEGRIDAAAVSSFAYARHSSDLLLLPGLSVSADGPVGSILLFYKEPFDRMLSGRIALTTTSATSINLLKVILELRYEGKPEYLSMEPDLEAMMNAADAALLIGDHAIRASWQKHGYRVLDVGEMWKQWTGYSMTYAVVAVRRSVAEAYPKEVALLHRALLESKRRGIRYAGELARKAAAEIGGDLTYWNQYFHGLRHDFGTAEQTGLMHYFGFAKQLGLLSQDVGIRYWSESVAQVNE</sequence>
<dbReference type="UniPathway" id="UPA00079"/>
<evidence type="ECO:0000313" key="5">
    <source>
        <dbReference type="EMBL" id="PZD93530.1"/>
    </source>
</evidence>